<name>A0A9Q0L6A4_ANAIG</name>
<proteinExistence type="predicted"/>
<reference evidence="2" key="1">
    <citation type="submission" date="2022-10" db="EMBL/GenBank/DDBJ databases">
        <title>Novel sulphate-reducing endosymbionts in the free-living metamonad Anaeramoeba.</title>
        <authorList>
            <person name="Jerlstrom-Hultqvist J."/>
            <person name="Cepicka I."/>
            <person name="Gallot-Lavallee L."/>
            <person name="Salas-Leiva D."/>
            <person name="Curtis B.A."/>
            <person name="Zahonova K."/>
            <person name="Pipaliya S."/>
            <person name="Dacks J."/>
            <person name="Roger A.J."/>
        </authorList>
    </citation>
    <scope>NUCLEOTIDE SEQUENCE</scope>
    <source>
        <strain evidence="2">BMAN</strain>
    </source>
</reference>
<sequence>MEEKKEEQKLEIKKEEQKLEIKKEEQKLEIKKEEQKLGTKKGVLAINKQAKNEQRELAKFYLTPRIYQYQNITSLDKVTIGEIADILEEYKILYDENQKLYELLNTIKNPTNK</sequence>
<evidence type="ECO:0000256" key="1">
    <source>
        <dbReference type="SAM" id="Coils"/>
    </source>
</evidence>
<dbReference type="AlphaFoldDB" id="A0A9Q0L6A4"/>
<gene>
    <name evidence="2" type="ORF">M0811_13302</name>
</gene>
<dbReference type="Proteomes" id="UP001149090">
    <property type="component" value="Unassembled WGS sequence"/>
</dbReference>
<evidence type="ECO:0000313" key="3">
    <source>
        <dbReference type="Proteomes" id="UP001149090"/>
    </source>
</evidence>
<dbReference type="EMBL" id="JAPDFW010000135">
    <property type="protein sequence ID" value="KAJ5067041.1"/>
    <property type="molecule type" value="Genomic_DNA"/>
</dbReference>
<protein>
    <submittedName>
        <fullName evidence="2">Uncharacterized protein</fullName>
    </submittedName>
</protein>
<keyword evidence="3" id="KW-1185">Reference proteome</keyword>
<keyword evidence="1" id="KW-0175">Coiled coil</keyword>
<accession>A0A9Q0L6A4</accession>
<comment type="caution">
    <text evidence="2">The sequence shown here is derived from an EMBL/GenBank/DDBJ whole genome shotgun (WGS) entry which is preliminary data.</text>
</comment>
<evidence type="ECO:0000313" key="2">
    <source>
        <dbReference type="EMBL" id="KAJ5067041.1"/>
    </source>
</evidence>
<feature type="coiled-coil region" evidence="1">
    <location>
        <begin position="2"/>
        <end position="36"/>
    </location>
</feature>
<organism evidence="2 3">
    <name type="scientific">Anaeramoeba ignava</name>
    <name type="common">Anaerobic marine amoeba</name>
    <dbReference type="NCBI Taxonomy" id="1746090"/>
    <lineage>
        <taxon>Eukaryota</taxon>
        <taxon>Metamonada</taxon>
        <taxon>Anaeramoebidae</taxon>
        <taxon>Anaeramoeba</taxon>
    </lineage>
</organism>